<dbReference type="SUPFAM" id="SSF57850">
    <property type="entry name" value="RING/U-box"/>
    <property type="match status" value="1"/>
</dbReference>
<dbReference type="PANTHER" id="PTHR46293">
    <property type="entry name" value="E3 UBIQUITIN PROTEIN LIGASE DRIP1"/>
    <property type="match status" value="1"/>
</dbReference>
<dbReference type="EMBL" id="PQIB02000005">
    <property type="protein sequence ID" value="RLN16837.1"/>
    <property type="molecule type" value="Genomic_DNA"/>
</dbReference>
<organism evidence="7 8">
    <name type="scientific">Panicum miliaceum</name>
    <name type="common">Proso millet</name>
    <name type="synonym">Broomcorn millet</name>
    <dbReference type="NCBI Taxonomy" id="4540"/>
    <lineage>
        <taxon>Eukaryota</taxon>
        <taxon>Viridiplantae</taxon>
        <taxon>Streptophyta</taxon>
        <taxon>Embryophyta</taxon>
        <taxon>Tracheophyta</taxon>
        <taxon>Spermatophyta</taxon>
        <taxon>Magnoliopsida</taxon>
        <taxon>Liliopsida</taxon>
        <taxon>Poales</taxon>
        <taxon>Poaceae</taxon>
        <taxon>PACMAD clade</taxon>
        <taxon>Panicoideae</taxon>
        <taxon>Panicodae</taxon>
        <taxon>Paniceae</taxon>
        <taxon>Panicinae</taxon>
        <taxon>Panicum</taxon>
        <taxon>Panicum sect. Panicum</taxon>
    </lineage>
</organism>
<evidence type="ECO:0000313" key="8">
    <source>
        <dbReference type="Proteomes" id="UP000275267"/>
    </source>
</evidence>
<dbReference type="STRING" id="4540.A0A3L6S792"/>
<dbReference type="Proteomes" id="UP000275267">
    <property type="component" value="Unassembled WGS sequence"/>
</dbReference>
<feature type="region of interest" description="Disordered" evidence="5">
    <location>
        <begin position="168"/>
        <end position="286"/>
    </location>
</feature>
<sequence length="347" mass="37906">MESAVLACEATGSAAAPGAGGGGGVGDVVRLKRSALAACLTCPLCDRLLRDAATITQCLHTFCRKCISEEFINKEVCCCPICSIDLGCAPLEKLRIDHSLQYVRSKIFPKKQKVEGPEVTSSVTSPIKRKERSLSSLTIPAPQVSMQKCLTKRRTKASCSRNLSLHTKLRGSNITKEAARKKKRAAKEFQRRRRGPVISDDDDDDDDDDDKEEEEEEEEEEGEEEEEEEEEFVSAPGQARSSSGSSAPKRPQGTDRAGRPPGTRPRKVLGPCPRGRRGARLGSRWGQPPSLCLWPRSRGAAASGRCQIPRGRRQARRQSAPAVLALGECKLKFLARLAPFLVSSCFC</sequence>
<evidence type="ECO:0000256" key="2">
    <source>
        <dbReference type="ARBA" id="ARBA00022771"/>
    </source>
</evidence>
<evidence type="ECO:0000256" key="1">
    <source>
        <dbReference type="ARBA" id="ARBA00022723"/>
    </source>
</evidence>
<feature type="domain" description="RING-type" evidence="6">
    <location>
        <begin position="42"/>
        <end position="83"/>
    </location>
</feature>
<dbReference type="SMART" id="SM00184">
    <property type="entry name" value="RING"/>
    <property type="match status" value="1"/>
</dbReference>
<name>A0A3L6S792_PANMI</name>
<dbReference type="PROSITE" id="PS00518">
    <property type="entry name" value="ZF_RING_1"/>
    <property type="match status" value="1"/>
</dbReference>
<evidence type="ECO:0000259" key="6">
    <source>
        <dbReference type="PROSITE" id="PS50089"/>
    </source>
</evidence>
<feature type="compositionally biased region" description="Basic residues" evidence="5">
    <location>
        <begin position="179"/>
        <end position="195"/>
    </location>
</feature>
<feature type="region of interest" description="Disordered" evidence="5">
    <location>
        <begin position="114"/>
        <end position="134"/>
    </location>
</feature>
<dbReference type="InterPro" id="IPR013083">
    <property type="entry name" value="Znf_RING/FYVE/PHD"/>
</dbReference>
<dbReference type="AlphaFoldDB" id="A0A3L6S792"/>
<keyword evidence="3" id="KW-0862">Zinc</keyword>
<proteinExistence type="predicted"/>
<dbReference type="InterPro" id="IPR018957">
    <property type="entry name" value="Znf_C3HC4_RING-type"/>
</dbReference>
<keyword evidence="1" id="KW-0479">Metal-binding</keyword>
<comment type="caution">
    <text evidence="7">The sequence shown here is derived from an EMBL/GenBank/DDBJ whole genome shotgun (WGS) entry which is preliminary data.</text>
</comment>
<dbReference type="InterPro" id="IPR044807">
    <property type="entry name" value="DRIP1-like"/>
</dbReference>
<dbReference type="GO" id="GO:0008270">
    <property type="term" value="F:zinc ion binding"/>
    <property type="evidence" value="ECO:0007669"/>
    <property type="project" value="UniProtKB-KW"/>
</dbReference>
<keyword evidence="8" id="KW-1185">Reference proteome</keyword>
<evidence type="ECO:0000256" key="4">
    <source>
        <dbReference type="PROSITE-ProRule" id="PRU00175"/>
    </source>
</evidence>
<feature type="compositionally biased region" description="Acidic residues" evidence="5">
    <location>
        <begin position="199"/>
        <end position="232"/>
    </location>
</feature>
<keyword evidence="2 4" id="KW-0863">Zinc-finger</keyword>
<evidence type="ECO:0000313" key="7">
    <source>
        <dbReference type="EMBL" id="RLN16837.1"/>
    </source>
</evidence>
<dbReference type="GO" id="GO:0004842">
    <property type="term" value="F:ubiquitin-protein transferase activity"/>
    <property type="evidence" value="ECO:0007669"/>
    <property type="project" value="InterPro"/>
</dbReference>
<evidence type="ECO:0000256" key="5">
    <source>
        <dbReference type="SAM" id="MobiDB-lite"/>
    </source>
</evidence>
<evidence type="ECO:0000256" key="3">
    <source>
        <dbReference type="ARBA" id="ARBA00022833"/>
    </source>
</evidence>
<dbReference type="OrthoDB" id="1305878at2759"/>
<dbReference type="InterPro" id="IPR001841">
    <property type="entry name" value="Znf_RING"/>
</dbReference>
<dbReference type="Gene3D" id="3.30.40.10">
    <property type="entry name" value="Zinc/RING finger domain, C3HC4 (zinc finger)"/>
    <property type="match status" value="1"/>
</dbReference>
<reference evidence="8" key="1">
    <citation type="journal article" date="2019" name="Nat. Commun.">
        <title>The genome of broomcorn millet.</title>
        <authorList>
            <person name="Zou C."/>
            <person name="Miki D."/>
            <person name="Li D."/>
            <person name="Tang Q."/>
            <person name="Xiao L."/>
            <person name="Rajput S."/>
            <person name="Deng P."/>
            <person name="Jia W."/>
            <person name="Huang R."/>
            <person name="Zhang M."/>
            <person name="Sun Y."/>
            <person name="Hu J."/>
            <person name="Fu X."/>
            <person name="Schnable P.S."/>
            <person name="Li F."/>
            <person name="Zhang H."/>
            <person name="Feng B."/>
            <person name="Zhu X."/>
            <person name="Liu R."/>
            <person name="Schnable J.C."/>
            <person name="Zhu J.-K."/>
            <person name="Zhang H."/>
        </authorList>
    </citation>
    <scope>NUCLEOTIDE SEQUENCE [LARGE SCALE GENOMIC DNA]</scope>
</reference>
<gene>
    <name evidence="7" type="ORF">C2845_PM02G44860</name>
</gene>
<dbReference type="PANTHER" id="PTHR46293:SF4">
    <property type="entry name" value="OS03G0798200 PROTEIN"/>
    <property type="match status" value="1"/>
</dbReference>
<protein>
    <submittedName>
        <fullName evidence="7">E3 ubiquitin protein ligase DRIP2-like</fullName>
    </submittedName>
</protein>
<accession>A0A3L6S792</accession>
<dbReference type="Pfam" id="PF00097">
    <property type="entry name" value="zf-C3HC4"/>
    <property type="match status" value="1"/>
</dbReference>
<dbReference type="PROSITE" id="PS50089">
    <property type="entry name" value="ZF_RING_2"/>
    <property type="match status" value="1"/>
</dbReference>
<dbReference type="InterPro" id="IPR017907">
    <property type="entry name" value="Znf_RING_CS"/>
</dbReference>